<name>A0A941IKE6_9ACTN</name>
<dbReference type="AlphaFoldDB" id="A0A941IKE6"/>
<evidence type="ECO:0000313" key="7">
    <source>
        <dbReference type="Proteomes" id="UP000676325"/>
    </source>
</evidence>
<dbReference type="CDD" id="cd06267">
    <property type="entry name" value="PBP1_LacI_sugar_binding-like"/>
    <property type="match status" value="1"/>
</dbReference>
<dbReference type="Gene3D" id="3.40.50.2300">
    <property type="match status" value="2"/>
</dbReference>
<keyword evidence="3" id="KW-0804">Transcription</keyword>
<evidence type="ECO:0000256" key="1">
    <source>
        <dbReference type="ARBA" id="ARBA00023015"/>
    </source>
</evidence>
<dbReference type="PANTHER" id="PTHR30146:SF109">
    <property type="entry name" value="HTH-TYPE TRANSCRIPTIONAL REGULATOR GALS"/>
    <property type="match status" value="1"/>
</dbReference>
<dbReference type="Proteomes" id="UP000676325">
    <property type="component" value="Unassembled WGS sequence"/>
</dbReference>
<reference evidence="6" key="1">
    <citation type="submission" date="2021-04" db="EMBL/GenBank/DDBJ databases">
        <title>Genome based classification of Actinospica acidithermotolerans sp. nov., an actinobacterium isolated from an Indonesian hot spring.</title>
        <authorList>
            <person name="Kusuma A.B."/>
            <person name="Putra K.E."/>
            <person name="Nafisah S."/>
            <person name="Loh J."/>
            <person name="Nouioui I."/>
            <person name="Goodfellow M."/>
        </authorList>
    </citation>
    <scope>NUCLEOTIDE SEQUENCE</scope>
    <source>
        <strain evidence="6">MGRD01-02</strain>
    </source>
</reference>
<feature type="domain" description="HTH lacI-type" evidence="5">
    <location>
        <begin position="23"/>
        <end position="77"/>
    </location>
</feature>
<feature type="region of interest" description="Disordered" evidence="4">
    <location>
        <begin position="1"/>
        <end position="22"/>
    </location>
</feature>
<dbReference type="SUPFAM" id="SSF53822">
    <property type="entry name" value="Periplasmic binding protein-like I"/>
    <property type="match status" value="1"/>
</dbReference>
<evidence type="ECO:0000256" key="2">
    <source>
        <dbReference type="ARBA" id="ARBA00023125"/>
    </source>
</evidence>
<dbReference type="Pfam" id="PF13377">
    <property type="entry name" value="Peripla_BP_3"/>
    <property type="match status" value="1"/>
</dbReference>
<proteinExistence type="predicted"/>
<evidence type="ECO:0000256" key="4">
    <source>
        <dbReference type="SAM" id="MobiDB-lite"/>
    </source>
</evidence>
<evidence type="ECO:0000256" key="3">
    <source>
        <dbReference type="ARBA" id="ARBA00023163"/>
    </source>
</evidence>
<dbReference type="GO" id="GO:0000976">
    <property type="term" value="F:transcription cis-regulatory region binding"/>
    <property type="evidence" value="ECO:0007669"/>
    <property type="project" value="TreeGrafter"/>
</dbReference>
<dbReference type="SUPFAM" id="SSF47413">
    <property type="entry name" value="lambda repressor-like DNA-binding domains"/>
    <property type="match status" value="1"/>
</dbReference>
<accession>A0A941IKE6</accession>
<sequence length="358" mass="37985">MRTVPDSETPAADGKRGPARERPTMKEVAALAGVSLKTVSRVVNEVPTVDPALVTKVRAAMDRLGFRPNLAASNLRRGDGRTHTVGLLVEDVGNPFSAAVHRAVEDFAAQREVLVLSSSLDEDPERERRMVRALVDRRVDGLIIVPASSDHRYLVAEQEAGTAVVFVDRLPTPLVGDAVVTDNREASAQGVRHLISAGHRRIAYLGDTESLPTARDRYAGYRDAIREAAARGCVADPGLVVQGLRTVEAADAAVSELLSGPDAPTALFTSQNLVTIGAVQALHRTGSQHRVAVVGFDDIPMAQVLDPGVTVLAQQASEIGRLAAQLLFARMAGDTAPARAHVVPSRLIQRGSGEIPAA</sequence>
<dbReference type="SMART" id="SM00354">
    <property type="entry name" value="HTH_LACI"/>
    <property type="match status" value="1"/>
</dbReference>
<dbReference type="GO" id="GO:0003700">
    <property type="term" value="F:DNA-binding transcription factor activity"/>
    <property type="evidence" value="ECO:0007669"/>
    <property type="project" value="TreeGrafter"/>
</dbReference>
<dbReference type="CDD" id="cd01392">
    <property type="entry name" value="HTH_LacI"/>
    <property type="match status" value="1"/>
</dbReference>
<protein>
    <submittedName>
        <fullName evidence="6">LacI family DNA-binding transcriptional regulator</fullName>
    </submittedName>
</protein>
<feature type="compositionally biased region" description="Basic and acidic residues" evidence="4">
    <location>
        <begin position="13"/>
        <end position="22"/>
    </location>
</feature>
<organism evidence="6 7">
    <name type="scientific">Actinospica acidithermotolerans</name>
    <dbReference type="NCBI Taxonomy" id="2828514"/>
    <lineage>
        <taxon>Bacteria</taxon>
        <taxon>Bacillati</taxon>
        <taxon>Actinomycetota</taxon>
        <taxon>Actinomycetes</taxon>
        <taxon>Catenulisporales</taxon>
        <taxon>Actinospicaceae</taxon>
        <taxon>Actinospica</taxon>
    </lineage>
</organism>
<dbReference type="PROSITE" id="PS00356">
    <property type="entry name" value="HTH_LACI_1"/>
    <property type="match status" value="1"/>
</dbReference>
<evidence type="ECO:0000313" key="6">
    <source>
        <dbReference type="EMBL" id="MBR7830504.1"/>
    </source>
</evidence>
<comment type="caution">
    <text evidence="6">The sequence shown here is derived from an EMBL/GenBank/DDBJ whole genome shotgun (WGS) entry which is preliminary data.</text>
</comment>
<dbReference type="PRINTS" id="PR00036">
    <property type="entry name" value="HTHLACI"/>
</dbReference>
<evidence type="ECO:0000259" key="5">
    <source>
        <dbReference type="PROSITE" id="PS50932"/>
    </source>
</evidence>
<keyword evidence="7" id="KW-1185">Reference proteome</keyword>
<dbReference type="PANTHER" id="PTHR30146">
    <property type="entry name" value="LACI-RELATED TRANSCRIPTIONAL REPRESSOR"/>
    <property type="match status" value="1"/>
</dbReference>
<dbReference type="InterPro" id="IPR000843">
    <property type="entry name" value="HTH_LacI"/>
</dbReference>
<dbReference type="EMBL" id="JAGSOH010000136">
    <property type="protein sequence ID" value="MBR7830504.1"/>
    <property type="molecule type" value="Genomic_DNA"/>
</dbReference>
<dbReference type="Pfam" id="PF00356">
    <property type="entry name" value="LacI"/>
    <property type="match status" value="1"/>
</dbReference>
<keyword evidence="2 6" id="KW-0238">DNA-binding</keyword>
<keyword evidence="1" id="KW-0805">Transcription regulation</keyword>
<dbReference type="Gene3D" id="1.10.260.40">
    <property type="entry name" value="lambda repressor-like DNA-binding domains"/>
    <property type="match status" value="1"/>
</dbReference>
<dbReference type="InterPro" id="IPR010982">
    <property type="entry name" value="Lambda_DNA-bd_dom_sf"/>
</dbReference>
<dbReference type="PROSITE" id="PS50932">
    <property type="entry name" value="HTH_LACI_2"/>
    <property type="match status" value="1"/>
</dbReference>
<dbReference type="InterPro" id="IPR046335">
    <property type="entry name" value="LacI/GalR-like_sensor"/>
</dbReference>
<gene>
    <name evidence="6" type="ORF">KDK95_29655</name>
</gene>
<dbReference type="InterPro" id="IPR028082">
    <property type="entry name" value="Peripla_BP_I"/>
</dbReference>